<dbReference type="AlphaFoldDB" id="A0A5N7CG34"/>
<evidence type="ECO:0000259" key="7">
    <source>
        <dbReference type="PROSITE" id="PS50023"/>
    </source>
</evidence>
<evidence type="ECO:0000256" key="5">
    <source>
        <dbReference type="PROSITE-ProRule" id="PRU00125"/>
    </source>
</evidence>
<feature type="region of interest" description="Disordered" evidence="6">
    <location>
        <begin position="147"/>
        <end position="392"/>
    </location>
</feature>
<evidence type="ECO:0000256" key="1">
    <source>
        <dbReference type="ARBA" id="ARBA00022723"/>
    </source>
</evidence>
<dbReference type="Pfam" id="PF00412">
    <property type="entry name" value="LIM"/>
    <property type="match status" value="2"/>
</dbReference>
<reference evidence="8" key="1">
    <citation type="submission" date="2019-04" db="EMBL/GenBank/DDBJ databases">
        <title>Friends and foes A comparative genomics studyof 23 Aspergillus species from section Flavi.</title>
        <authorList>
            <consortium name="DOE Joint Genome Institute"/>
            <person name="Kjaerbolling I."/>
            <person name="Vesth T."/>
            <person name="Frisvad J.C."/>
            <person name="Nybo J.L."/>
            <person name="Theobald S."/>
            <person name="Kildgaard S."/>
            <person name="Isbrandt T."/>
            <person name="Kuo A."/>
            <person name="Sato A."/>
            <person name="Lyhne E.K."/>
            <person name="Kogle M.E."/>
            <person name="Wiebenga A."/>
            <person name="Kun R.S."/>
            <person name="Lubbers R.J."/>
            <person name="Makela M.R."/>
            <person name="Barry K."/>
            <person name="Chovatia M."/>
            <person name="Clum A."/>
            <person name="Daum C."/>
            <person name="Haridas S."/>
            <person name="He G."/>
            <person name="LaButti K."/>
            <person name="Lipzen A."/>
            <person name="Mondo S."/>
            <person name="Riley R."/>
            <person name="Salamov A."/>
            <person name="Simmons B.A."/>
            <person name="Magnuson J.K."/>
            <person name="Henrissat B."/>
            <person name="Mortensen U.H."/>
            <person name="Larsen T.O."/>
            <person name="Devries R.P."/>
            <person name="Grigoriev I.V."/>
            <person name="Machida M."/>
            <person name="Baker S.E."/>
            <person name="Andersen M.R."/>
        </authorList>
    </citation>
    <scope>NUCLEOTIDE SEQUENCE [LARGE SCALE GENOMIC DNA]</scope>
    <source>
        <strain evidence="8">IBT 14317</strain>
    </source>
</reference>
<feature type="compositionally biased region" description="Low complexity" evidence="6">
    <location>
        <begin position="192"/>
        <end position="210"/>
    </location>
</feature>
<accession>A0A5N7CG34</accession>
<dbReference type="InterPro" id="IPR001781">
    <property type="entry name" value="Znf_LIM"/>
</dbReference>
<feature type="compositionally biased region" description="Low complexity" evidence="6">
    <location>
        <begin position="252"/>
        <end position="261"/>
    </location>
</feature>
<evidence type="ECO:0000256" key="4">
    <source>
        <dbReference type="ARBA" id="ARBA00023038"/>
    </source>
</evidence>
<dbReference type="SUPFAM" id="SSF57716">
    <property type="entry name" value="Glucocorticoid receptor-like (DNA-binding domain)"/>
    <property type="match status" value="2"/>
</dbReference>
<dbReference type="Proteomes" id="UP000326877">
    <property type="component" value="Unassembled WGS sequence"/>
</dbReference>
<feature type="domain" description="LIM zinc-binding" evidence="7">
    <location>
        <begin position="543"/>
        <end position="606"/>
    </location>
</feature>
<evidence type="ECO:0000256" key="6">
    <source>
        <dbReference type="SAM" id="MobiDB-lite"/>
    </source>
</evidence>
<keyword evidence="2" id="KW-0677">Repeat</keyword>
<feature type="region of interest" description="Disordered" evidence="6">
    <location>
        <begin position="670"/>
        <end position="770"/>
    </location>
</feature>
<evidence type="ECO:0000256" key="2">
    <source>
        <dbReference type="ARBA" id="ARBA00022737"/>
    </source>
</evidence>
<feature type="domain" description="LIM zinc-binding" evidence="7">
    <location>
        <begin position="610"/>
        <end position="673"/>
    </location>
</feature>
<dbReference type="Gene3D" id="2.10.110.10">
    <property type="entry name" value="Cysteine Rich Protein"/>
    <property type="match status" value="2"/>
</dbReference>
<proteinExistence type="predicted"/>
<feature type="region of interest" description="Disordered" evidence="6">
    <location>
        <begin position="35"/>
        <end position="108"/>
    </location>
</feature>
<sequence>MTTTMDTGLLPTIKCSNCGMSVEISVMGDHICGPVSVSPTPPPPPPKSHRPSKSMGRSGIPPPIDPSKANRPFMRLEAVMSSKGSVTPFPGGQQSPPPPLLRSQTSPLPAELRFSDQDDIPKFPLPRSMSQKQSYNMVPLETPYKALPVPTGQKADRPLGSIRLPLGEEAVAPPPLPKDDVPGPLPTFSHKYSYSTESRSSYRTSVASSRYDSRRSTSVSMGRPSFGSMAQYKFMDAAPPVPSTIPSSLLRDSTTSTFSESDTARSDSKQDEDKNRFAPNLGTLTERASDKADDKEAKQNGLRASSHTNSDRLSSNRGSAELFFRSPTPSSAGTPSDLPDLSQDRPTSPAELQSIEYKAYRSPGLPHLQPPGREFGSHYGPTEAHRKNSDAISEAGLSITNFARELGLDHVDSAVDESSASSDSSPSDTRSGTSLSSIGSDSSILRRNPSDQDQLATLVEGLSKGDDNDKTFLLGSADTLEPPRIPEHFFSPDSPTDPAITTGSVSLIRDKPTQDVAKKDLPEPPTTSPTNERSARPAPRPKGPCRGCGEMIIGKSVSSADGRLTGRYHRACFVCYDCKTPFQTADFYVMDDLPYCAQHYHQRNGSLCHACCTGIEGQYLETVERRGRGPADRHKFHPECLTCRTCQVVLKGEYFEWNGQVYCERDARRVAASTPPPPRFQRPGPSPGLMPPSPLSHSRQPSRGYPRPPPGYPGRPGPRPGPPGSLAPPGPTGQPTTRLPPPSAFDGPYGMVPGGGGRFPERRTTKLMMI</sequence>
<dbReference type="SMART" id="SM00132">
    <property type="entry name" value="LIM"/>
    <property type="match status" value="2"/>
</dbReference>
<dbReference type="EMBL" id="ML735232">
    <property type="protein sequence ID" value="KAE8393142.1"/>
    <property type="molecule type" value="Genomic_DNA"/>
</dbReference>
<keyword evidence="4 5" id="KW-0440">LIM domain</keyword>
<dbReference type="PANTHER" id="PTHR24207:SF2">
    <property type="entry name" value="ZYX102 PROTEIN"/>
    <property type="match status" value="1"/>
</dbReference>
<feature type="compositionally biased region" description="Basic and acidic residues" evidence="6">
    <location>
        <begin position="262"/>
        <end position="276"/>
    </location>
</feature>
<feature type="compositionally biased region" description="Pro residues" evidence="6">
    <location>
        <begin position="674"/>
        <end position="694"/>
    </location>
</feature>
<feature type="region of interest" description="Disordered" evidence="6">
    <location>
        <begin position="413"/>
        <end position="545"/>
    </location>
</feature>
<name>A0A5N7CG34_PETAA</name>
<dbReference type="GO" id="GO:0046872">
    <property type="term" value="F:metal ion binding"/>
    <property type="evidence" value="ECO:0007669"/>
    <property type="project" value="UniProtKB-KW"/>
</dbReference>
<feature type="compositionally biased region" description="Polar residues" evidence="6">
    <location>
        <begin position="302"/>
        <end position="318"/>
    </location>
</feature>
<dbReference type="PANTHER" id="PTHR24207">
    <property type="entry name" value="ZYX102 PROTEIN"/>
    <property type="match status" value="1"/>
</dbReference>
<organism evidence="8">
    <name type="scientific">Petromyces alliaceus</name>
    <name type="common">Aspergillus alliaceus</name>
    <dbReference type="NCBI Taxonomy" id="209559"/>
    <lineage>
        <taxon>Eukaryota</taxon>
        <taxon>Fungi</taxon>
        <taxon>Dikarya</taxon>
        <taxon>Ascomycota</taxon>
        <taxon>Pezizomycotina</taxon>
        <taxon>Eurotiomycetes</taxon>
        <taxon>Eurotiomycetidae</taxon>
        <taxon>Eurotiales</taxon>
        <taxon>Aspergillaceae</taxon>
        <taxon>Aspergillus</taxon>
        <taxon>Aspergillus subgen. Circumdati</taxon>
    </lineage>
</organism>
<gene>
    <name evidence="8" type="ORF">BDV23DRAFT_44798</name>
</gene>
<evidence type="ECO:0000313" key="8">
    <source>
        <dbReference type="EMBL" id="KAE8393142.1"/>
    </source>
</evidence>
<dbReference type="FunFam" id="2.10.110.10:FF:000105">
    <property type="entry name" value="Similar to LIM domain-containing protein"/>
    <property type="match status" value="1"/>
</dbReference>
<dbReference type="GO" id="GO:0030695">
    <property type="term" value="F:GTPase regulator activity"/>
    <property type="evidence" value="ECO:0007669"/>
    <property type="project" value="UniProtKB-ARBA"/>
</dbReference>
<feature type="compositionally biased region" description="Basic and acidic residues" evidence="6">
    <location>
        <begin position="287"/>
        <end position="298"/>
    </location>
</feature>
<protein>
    <recommendedName>
        <fullName evidence="7">LIM zinc-binding domain-containing protein</fullName>
    </recommendedName>
</protein>
<feature type="compositionally biased region" description="Pro residues" evidence="6">
    <location>
        <begin position="706"/>
        <end position="743"/>
    </location>
</feature>
<dbReference type="FunFam" id="2.10.110.10:FF:000119">
    <property type="entry name" value="LIM domain protein"/>
    <property type="match status" value="1"/>
</dbReference>
<keyword evidence="1 5" id="KW-0479">Metal-binding</keyword>
<evidence type="ECO:0000256" key="3">
    <source>
        <dbReference type="ARBA" id="ARBA00022833"/>
    </source>
</evidence>
<keyword evidence="3 5" id="KW-0862">Zinc</keyword>
<dbReference type="OrthoDB" id="1112565at2759"/>
<dbReference type="CDD" id="cd09397">
    <property type="entry name" value="LIM1_UF1"/>
    <property type="match status" value="1"/>
</dbReference>
<feature type="compositionally biased region" description="Basic and acidic residues" evidence="6">
    <location>
        <begin position="508"/>
        <end position="522"/>
    </location>
</feature>
<dbReference type="CDD" id="cd08368">
    <property type="entry name" value="LIM"/>
    <property type="match status" value="1"/>
</dbReference>
<dbReference type="PROSITE" id="PS50023">
    <property type="entry name" value="LIM_DOMAIN_2"/>
    <property type="match status" value="2"/>
</dbReference>
<feature type="compositionally biased region" description="Low complexity" evidence="6">
    <location>
        <begin position="416"/>
        <end position="446"/>
    </location>
</feature>